<dbReference type="OrthoDB" id="3922633at2759"/>
<dbReference type="EMBL" id="ML995479">
    <property type="protein sequence ID" value="KAF2144582.1"/>
    <property type="molecule type" value="Genomic_DNA"/>
</dbReference>
<feature type="compositionally biased region" description="Low complexity" evidence="1">
    <location>
        <begin position="103"/>
        <end position="114"/>
    </location>
</feature>
<reference evidence="2" key="1">
    <citation type="journal article" date="2020" name="Stud. Mycol.">
        <title>101 Dothideomycetes genomes: a test case for predicting lifestyles and emergence of pathogens.</title>
        <authorList>
            <person name="Haridas S."/>
            <person name="Albert R."/>
            <person name="Binder M."/>
            <person name="Bloem J."/>
            <person name="Labutti K."/>
            <person name="Salamov A."/>
            <person name="Andreopoulos B."/>
            <person name="Baker S."/>
            <person name="Barry K."/>
            <person name="Bills G."/>
            <person name="Bluhm B."/>
            <person name="Cannon C."/>
            <person name="Castanera R."/>
            <person name="Culley D."/>
            <person name="Daum C."/>
            <person name="Ezra D."/>
            <person name="Gonzalez J."/>
            <person name="Henrissat B."/>
            <person name="Kuo A."/>
            <person name="Liang C."/>
            <person name="Lipzen A."/>
            <person name="Lutzoni F."/>
            <person name="Magnuson J."/>
            <person name="Mondo S."/>
            <person name="Nolan M."/>
            <person name="Ohm R."/>
            <person name="Pangilinan J."/>
            <person name="Park H.-J."/>
            <person name="Ramirez L."/>
            <person name="Alfaro M."/>
            <person name="Sun H."/>
            <person name="Tritt A."/>
            <person name="Yoshinaga Y."/>
            <person name="Zwiers L.-H."/>
            <person name="Turgeon B."/>
            <person name="Goodwin S."/>
            <person name="Spatafora J."/>
            <person name="Crous P."/>
            <person name="Grigoriev I."/>
        </authorList>
    </citation>
    <scope>NUCLEOTIDE SEQUENCE</scope>
    <source>
        <strain evidence="2">CBS 121167</strain>
    </source>
</reference>
<proteinExistence type="predicted"/>
<evidence type="ECO:0000313" key="3">
    <source>
        <dbReference type="Proteomes" id="UP000799438"/>
    </source>
</evidence>
<protein>
    <submittedName>
        <fullName evidence="2">Uncharacterized protein</fullName>
    </submittedName>
</protein>
<feature type="region of interest" description="Disordered" evidence="1">
    <location>
        <begin position="1219"/>
        <end position="1243"/>
    </location>
</feature>
<feature type="region of interest" description="Disordered" evidence="1">
    <location>
        <begin position="1137"/>
        <end position="1159"/>
    </location>
</feature>
<feature type="region of interest" description="Disordered" evidence="1">
    <location>
        <begin position="1338"/>
        <end position="1357"/>
    </location>
</feature>
<dbReference type="RefSeq" id="XP_033400294.1">
    <property type="nucleotide sequence ID" value="XM_033546073.1"/>
</dbReference>
<feature type="region of interest" description="Disordered" evidence="1">
    <location>
        <begin position="626"/>
        <end position="650"/>
    </location>
</feature>
<accession>A0A6A6BKD1</accession>
<feature type="region of interest" description="Disordered" evidence="1">
    <location>
        <begin position="286"/>
        <end position="316"/>
    </location>
</feature>
<feature type="region of interest" description="Disordered" evidence="1">
    <location>
        <begin position="495"/>
        <end position="537"/>
    </location>
</feature>
<feature type="region of interest" description="Disordered" evidence="1">
    <location>
        <begin position="1267"/>
        <end position="1290"/>
    </location>
</feature>
<feature type="compositionally biased region" description="Polar residues" evidence="1">
    <location>
        <begin position="63"/>
        <end position="75"/>
    </location>
</feature>
<feature type="region of interest" description="Disordered" evidence="1">
    <location>
        <begin position="1079"/>
        <end position="1109"/>
    </location>
</feature>
<feature type="region of interest" description="Disordered" evidence="1">
    <location>
        <begin position="425"/>
        <end position="457"/>
    </location>
</feature>
<feature type="region of interest" description="Disordered" evidence="1">
    <location>
        <begin position="140"/>
        <end position="211"/>
    </location>
</feature>
<gene>
    <name evidence="2" type="ORF">K452DRAFT_356742</name>
</gene>
<feature type="compositionally biased region" description="Polar residues" evidence="1">
    <location>
        <begin position="771"/>
        <end position="781"/>
    </location>
</feature>
<feature type="compositionally biased region" description="Low complexity" evidence="1">
    <location>
        <begin position="76"/>
        <end position="93"/>
    </location>
</feature>
<dbReference type="Proteomes" id="UP000799438">
    <property type="component" value="Unassembled WGS sequence"/>
</dbReference>
<feature type="region of interest" description="Disordered" evidence="1">
    <location>
        <begin position="760"/>
        <end position="807"/>
    </location>
</feature>
<evidence type="ECO:0000256" key="1">
    <source>
        <dbReference type="SAM" id="MobiDB-lite"/>
    </source>
</evidence>
<feature type="region of interest" description="Disordered" evidence="1">
    <location>
        <begin position="60"/>
        <end position="123"/>
    </location>
</feature>
<feature type="compositionally biased region" description="Polar residues" evidence="1">
    <location>
        <begin position="294"/>
        <end position="310"/>
    </location>
</feature>
<feature type="region of interest" description="Disordered" evidence="1">
    <location>
        <begin position="729"/>
        <end position="748"/>
    </location>
</feature>
<organism evidence="2 3">
    <name type="scientific">Aplosporella prunicola CBS 121167</name>
    <dbReference type="NCBI Taxonomy" id="1176127"/>
    <lineage>
        <taxon>Eukaryota</taxon>
        <taxon>Fungi</taxon>
        <taxon>Dikarya</taxon>
        <taxon>Ascomycota</taxon>
        <taxon>Pezizomycotina</taxon>
        <taxon>Dothideomycetes</taxon>
        <taxon>Dothideomycetes incertae sedis</taxon>
        <taxon>Botryosphaeriales</taxon>
        <taxon>Aplosporellaceae</taxon>
        <taxon>Aplosporella</taxon>
    </lineage>
</organism>
<feature type="compositionally biased region" description="Basic and acidic residues" evidence="1">
    <location>
        <begin position="960"/>
        <end position="979"/>
    </location>
</feature>
<feature type="compositionally biased region" description="Polar residues" evidence="1">
    <location>
        <begin position="544"/>
        <end position="557"/>
    </location>
</feature>
<feature type="region of interest" description="Disordered" evidence="1">
    <location>
        <begin position="1"/>
        <end position="35"/>
    </location>
</feature>
<feature type="compositionally biased region" description="Low complexity" evidence="1">
    <location>
        <begin position="496"/>
        <end position="511"/>
    </location>
</feature>
<feature type="compositionally biased region" description="Basic and acidic residues" evidence="1">
    <location>
        <begin position="1139"/>
        <end position="1150"/>
    </location>
</feature>
<dbReference type="GeneID" id="54303579"/>
<feature type="region of interest" description="Disordered" evidence="1">
    <location>
        <begin position="941"/>
        <end position="981"/>
    </location>
</feature>
<feature type="region of interest" description="Disordered" evidence="1">
    <location>
        <begin position="544"/>
        <end position="563"/>
    </location>
</feature>
<feature type="compositionally biased region" description="Polar residues" evidence="1">
    <location>
        <begin position="17"/>
        <end position="27"/>
    </location>
</feature>
<evidence type="ECO:0000313" key="2">
    <source>
        <dbReference type="EMBL" id="KAF2144582.1"/>
    </source>
</evidence>
<keyword evidence="3" id="KW-1185">Reference proteome</keyword>
<feature type="compositionally biased region" description="Basic and acidic residues" evidence="1">
    <location>
        <begin position="729"/>
        <end position="741"/>
    </location>
</feature>
<sequence>MPLSELEPNLSGRASRASYTSVSSRGTRGTRKAHLTQSDLLSTGVVSMLRTSTELGDIGSLAAGSSSRIPRPTQQRRSSGNTSRLSTSSTQTQAPKRPSNHNSRPSTSSAPRRSINSSLNVPQFVPDTLSPTVMDLPGSSPLIPHARNGSKDNRSYSLTTNVYGPPSRLTGPRSMTSLRHMEPVPRARSPYKYPTRLKRPGFRSPSPALSDITGMQHRRMYQAGSHVRRMRLQPPSMSPHDIGPFPYDPHFDRSIPAVMPLDLDVPLPPRHPLMIRNGSAPLLRPARSLRSAKSVRSNRTVESDGLSSGPPSMVPPTPQGYSPIEVMIHPAGNASHDSLAVRAPSIAPSTKSSEPLYYDYSEHFEDLKYKESMTPPPPSTALVSPLGFVERIKNILSEQATARLGPGPAQSEDDYFEDIAALVELPATPPPPDTSDSSSPLVKAVPDMPDPIELPASPVPRRITREMILAIIQPSSAKEPTSSVEVKVNIECIPESASSHSSSDSFTGSMSTAQEHPPTPPPKDDNSQRESSVGGLNSRGSIAAATQSDTTPRCSSPQHHDSVKSIATSTLEQHLEPRVPVPIASLQVPASPENLEKPLPPTPSTGISSFNFSSVRAKSMMLTSPSALDEAKARKSAPSLRSSNAQVERHDQSDVSVALSMPPPTSSVKVSFLNEVQTPRPDRSPEKSANAFMESPVPSSITFATEASTPGSATVQSTTTVSVPAKSFGSREVKDAKETRDSNNTTTHLVWPIKRQSFPCFDTRDEEDPSRNSTYKDNSIVNDLRLSNAPRYPSQLSDVKEDPLEESAQDLRASTNFKFPLPRGMGRGVSLEEIYYRDSTTTGTGTTTARNSAATHKSNLADTRLIPSMNFSRMDLFTKLNEALEDRANEVVDGRGALSMDGAPAELHQRRSLDLGRPQSYGPMREKYRSFFASLDELGKDSGPAPELYPKTPEIVQPGPEEKKSEEMTNTSIDRRPYSPEDLLTEVERLSIPSVSGLTQRLSELIPELRSHGSREYVDDIETMIQDEELKEDVEEIRHVGDRPGLLNNMKSSARLRALPGKNVLVVIEDDVYEELTQGEKCAGSQGSGSQSHMPQKQSNASSKGHRLDRKDSVAEFFEDGLTPAGLEVPAPAHVRATSAKDVDRHDQKTPQRSPMSFKPWNLGMKFPWNESTSGIDITFPAKIHTRDAPSSRQSKLRDRLSLSSEYLTDVTNNGIGEHTCSTDAADSPDTFKHTAKGSRPSVLGSISRRVGRSLGLDNSGTWNGFDSTVTEDQAHDPGDRYPTTSLSPPAHFNLDEVRSFFSDDSSHRRTGSNFRRRLTHLRLKVAAAPRAQTAMDMRGANPENNGSITDSRIGMGGSVHTYEGTTGMPRSEYRTKKFFDKIKEVWFRTGELLRNMSGKRRAEKQETREWLQDSDLNLGTYTGA</sequence>
<name>A0A6A6BKD1_9PEZI</name>
<feature type="compositionally biased region" description="Polar residues" evidence="1">
    <location>
        <begin position="1088"/>
        <end position="1103"/>
    </location>
</feature>